<keyword evidence="2" id="KW-0479">Metal-binding</keyword>
<dbReference type="AlphaFoldDB" id="A0A9X6NK76"/>
<comment type="caution">
    <text evidence="8">The sequence shown here is derived from an EMBL/GenBank/DDBJ whole genome shotgun (WGS) entry which is preliminary data.</text>
</comment>
<keyword evidence="4" id="KW-0862">Zinc</keyword>
<reference evidence="9" key="1">
    <citation type="submission" date="2017-01" db="EMBL/GenBank/DDBJ databases">
        <title>Comparative genomics of anhydrobiosis in the tardigrade Hypsibius dujardini.</title>
        <authorList>
            <person name="Yoshida Y."/>
            <person name="Koutsovoulos G."/>
            <person name="Laetsch D."/>
            <person name="Stevens L."/>
            <person name="Kumar S."/>
            <person name="Horikawa D."/>
            <person name="Ishino K."/>
            <person name="Komine S."/>
            <person name="Tomita M."/>
            <person name="Blaxter M."/>
            <person name="Arakawa K."/>
        </authorList>
    </citation>
    <scope>NUCLEOTIDE SEQUENCE [LARGE SCALE GENOMIC DNA]</scope>
    <source>
        <strain evidence="9">Z151</strain>
    </source>
</reference>
<evidence type="ECO:0000256" key="6">
    <source>
        <dbReference type="SAM" id="MobiDB-lite"/>
    </source>
</evidence>
<feature type="compositionally biased region" description="Basic and acidic residues" evidence="6">
    <location>
        <begin position="82"/>
        <end position="91"/>
    </location>
</feature>
<evidence type="ECO:0000256" key="1">
    <source>
        <dbReference type="ARBA" id="ARBA00010144"/>
    </source>
</evidence>
<dbReference type="Gene3D" id="3.30.160.60">
    <property type="entry name" value="Classic Zinc Finger"/>
    <property type="match status" value="1"/>
</dbReference>
<evidence type="ECO:0000256" key="3">
    <source>
        <dbReference type="ARBA" id="ARBA00022771"/>
    </source>
</evidence>
<keyword evidence="9" id="KW-1185">Reference proteome</keyword>
<accession>A0A9X6NK76</accession>
<name>A0A9X6NK76_HYPEX</name>
<feature type="compositionally biased region" description="Low complexity" evidence="6">
    <location>
        <begin position="65"/>
        <end position="81"/>
    </location>
</feature>
<evidence type="ECO:0000256" key="5">
    <source>
        <dbReference type="PROSITE-ProRule" id="PRU00042"/>
    </source>
</evidence>
<dbReference type="PANTHER" id="PTHR12522:SF4">
    <property type="entry name" value="ZINC FINGER PROTEIN ELBOW"/>
    <property type="match status" value="1"/>
</dbReference>
<evidence type="ECO:0000256" key="4">
    <source>
        <dbReference type="ARBA" id="ARBA00022833"/>
    </source>
</evidence>
<dbReference type="GO" id="GO:0045892">
    <property type="term" value="P:negative regulation of DNA-templated transcription"/>
    <property type="evidence" value="ECO:0007669"/>
    <property type="project" value="TreeGrafter"/>
</dbReference>
<dbReference type="InterPro" id="IPR013087">
    <property type="entry name" value="Znf_C2H2_type"/>
</dbReference>
<evidence type="ECO:0000313" key="9">
    <source>
        <dbReference type="Proteomes" id="UP000192578"/>
    </source>
</evidence>
<dbReference type="EMBL" id="MTYJ01000208">
    <property type="protein sequence ID" value="OWA50934.1"/>
    <property type="molecule type" value="Genomic_DNA"/>
</dbReference>
<dbReference type="GO" id="GO:0008270">
    <property type="term" value="F:zinc ion binding"/>
    <property type="evidence" value="ECO:0007669"/>
    <property type="project" value="UniProtKB-KW"/>
</dbReference>
<evidence type="ECO:0000256" key="2">
    <source>
        <dbReference type="ARBA" id="ARBA00022723"/>
    </source>
</evidence>
<feature type="compositionally biased region" description="Basic and acidic residues" evidence="6">
    <location>
        <begin position="107"/>
        <end position="159"/>
    </location>
</feature>
<organism evidence="8 9">
    <name type="scientific">Hypsibius exemplaris</name>
    <name type="common">Freshwater tardigrade</name>
    <dbReference type="NCBI Taxonomy" id="2072580"/>
    <lineage>
        <taxon>Eukaryota</taxon>
        <taxon>Metazoa</taxon>
        <taxon>Ecdysozoa</taxon>
        <taxon>Tardigrada</taxon>
        <taxon>Eutardigrada</taxon>
        <taxon>Parachela</taxon>
        <taxon>Hypsibioidea</taxon>
        <taxon>Hypsibiidae</taxon>
        <taxon>Hypsibius</taxon>
    </lineage>
</organism>
<protein>
    <recommendedName>
        <fullName evidence="7">C2H2-type domain-containing protein</fullName>
    </recommendedName>
</protein>
<dbReference type="InterPro" id="IPR051520">
    <property type="entry name" value="Elbow/Noc_ZnFinger"/>
</dbReference>
<proteinExistence type="inferred from homology"/>
<sequence length="380" mass="40995">MLGHSGMAGTSSASQYIRADFSSPSTLDAQKSPLAMLAATCNSIGAPDLQKTIKSVELPPATKRSAAQSANGSSSSSSGGSENKRPRRSPDSLDSAPRGTGTGLTGKPEKSDRKHREKSDRESSKEKEQKEHSHREHRNTKEQKMNEDDKADRQDEASRKSPKSPAADRLKTDSGTPPKISPLTGTFSPLSSPASAAAMMSDFAARMKVPASHHPGMGGMMPRFCPDPFCFSCTQQNMHCPPHNPAALPMDYSALSSYSSLQNGLNSNKSLVCNWISPGENYCGKRFLTSEELFAHLRTHTNLSVSSLSTDPLQNSYSSYAAYLSRYPSLAAASRYSPLFKSSMPGLSPSPMTSYPGMWPTGPSPGFFSPSPYSYYRPPF</sequence>
<gene>
    <name evidence="8" type="ORF">BV898_15435</name>
</gene>
<dbReference type="Proteomes" id="UP000192578">
    <property type="component" value="Unassembled WGS sequence"/>
</dbReference>
<dbReference type="OrthoDB" id="10054079at2759"/>
<dbReference type="PROSITE" id="PS50157">
    <property type="entry name" value="ZINC_FINGER_C2H2_2"/>
    <property type="match status" value="1"/>
</dbReference>
<evidence type="ECO:0000313" key="8">
    <source>
        <dbReference type="EMBL" id="OWA50934.1"/>
    </source>
</evidence>
<dbReference type="GO" id="GO:0005634">
    <property type="term" value="C:nucleus"/>
    <property type="evidence" value="ECO:0007669"/>
    <property type="project" value="TreeGrafter"/>
</dbReference>
<feature type="region of interest" description="Disordered" evidence="6">
    <location>
        <begin position="45"/>
        <end position="193"/>
    </location>
</feature>
<dbReference type="PANTHER" id="PTHR12522">
    <property type="entry name" value="ZINC-FINGER PROTEIN NOLZ1-RELATED"/>
    <property type="match status" value="1"/>
</dbReference>
<keyword evidence="3 5" id="KW-0863">Zinc-finger</keyword>
<evidence type="ECO:0000259" key="7">
    <source>
        <dbReference type="PROSITE" id="PS50157"/>
    </source>
</evidence>
<feature type="domain" description="C2H2-type" evidence="7">
    <location>
        <begin position="271"/>
        <end position="305"/>
    </location>
</feature>
<comment type="similarity">
    <text evidence="1">Belongs to the Elbow/Noc family.</text>
</comment>